<name>A0A7I7KWW4_9MYCO</name>
<dbReference type="Proteomes" id="UP000465866">
    <property type="component" value="Chromosome"/>
</dbReference>
<sequence length="243" mass="24868">MLTSPQQATRHIASTLTAVGIITFTVAACGASDQSKPPSSSAAQEPSSSGATAAAPASKYDISKVDSVKDAMPPGFKPDPRPEIILNQGDIDNPKIIPFTKAKFDPPQCRALVIPPYIDPTVGARAAGLSAEGDQGEIFVVAMNLPKPIPATPLPAGCDHVGLSGSPEATGSAESIPGPRIDGVTTTGVKLTPSDDNAPSEYIFTAELGDQTSIAIMGGTVDELNPQQVLSDLLVKATNAVRG</sequence>
<dbReference type="InterPro" id="IPR041313">
    <property type="entry name" value="DUF5642"/>
</dbReference>
<reference evidence="3 4" key="1">
    <citation type="journal article" date="2019" name="Emerg. Microbes Infect.">
        <title>Comprehensive subspecies identification of 175 nontuberculous mycobacteria species based on 7547 genomic profiles.</title>
        <authorList>
            <person name="Matsumoto Y."/>
            <person name="Kinjo T."/>
            <person name="Motooka D."/>
            <person name="Nabeya D."/>
            <person name="Jung N."/>
            <person name="Uechi K."/>
            <person name="Horii T."/>
            <person name="Iida T."/>
            <person name="Fujita J."/>
            <person name="Nakamura S."/>
        </authorList>
    </citation>
    <scope>NUCLEOTIDE SEQUENCE [LARGE SCALE GENOMIC DNA]</scope>
    <source>
        <strain evidence="3 4">JCM 12404</strain>
    </source>
</reference>
<proteinExistence type="predicted"/>
<feature type="region of interest" description="Disordered" evidence="1">
    <location>
        <begin position="31"/>
        <end position="59"/>
    </location>
</feature>
<dbReference type="KEGG" id="mcoo:MCOO_18570"/>
<dbReference type="AlphaFoldDB" id="A0A7I7KWW4"/>
<dbReference type="Pfam" id="PF18702">
    <property type="entry name" value="DUF5642"/>
    <property type="match status" value="1"/>
</dbReference>
<evidence type="ECO:0000313" key="4">
    <source>
        <dbReference type="Proteomes" id="UP000465866"/>
    </source>
</evidence>
<organism evidence="3 4">
    <name type="scientific">Mycobacterium cookii</name>
    <dbReference type="NCBI Taxonomy" id="1775"/>
    <lineage>
        <taxon>Bacteria</taxon>
        <taxon>Bacillati</taxon>
        <taxon>Actinomycetota</taxon>
        <taxon>Actinomycetes</taxon>
        <taxon>Mycobacteriales</taxon>
        <taxon>Mycobacteriaceae</taxon>
        <taxon>Mycobacterium</taxon>
    </lineage>
</organism>
<evidence type="ECO:0000259" key="2">
    <source>
        <dbReference type="Pfam" id="PF18702"/>
    </source>
</evidence>
<gene>
    <name evidence="3" type="ORF">MCOO_18570</name>
</gene>
<evidence type="ECO:0000256" key="1">
    <source>
        <dbReference type="SAM" id="MobiDB-lite"/>
    </source>
</evidence>
<protein>
    <recommendedName>
        <fullName evidence="2">DUF5642 domain-containing protein</fullName>
    </recommendedName>
</protein>
<dbReference type="EMBL" id="AP022569">
    <property type="protein sequence ID" value="BBX45842.1"/>
    <property type="molecule type" value="Genomic_DNA"/>
</dbReference>
<keyword evidence="4" id="KW-1185">Reference proteome</keyword>
<dbReference type="RefSeq" id="WP_163776081.1">
    <property type="nucleotide sequence ID" value="NZ_AP022569.1"/>
</dbReference>
<feature type="domain" description="DUF5642" evidence="2">
    <location>
        <begin position="61"/>
        <end position="242"/>
    </location>
</feature>
<evidence type="ECO:0000313" key="3">
    <source>
        <dbReference type="EMBL" id="BBX45842.1"/>
    </source>
</evidence>
<accession>A0A7I7KWW4</accession>
<feature type="compositionally biased region" description="Low complexity" evidence="1">
    <location>
        <begin position="31"/>
        <end position="58"/>
    </location>
</feature>